<organism evidence="4 5">
    <name type="scientific">Elliptochloris bilobata</name>
    <dbReference type="NCBI Taxonomy" id="381761"/>
    <lineage>
        <taxon>Eukaryota</taxon>
        <taxon>Viridiplantae</taxon>
        <taxon>Chlorophyta</taxon>
        <taxon>core chlorophytes</taxon>
        <taxon>Trebouxiophyceae</taxon>
        <taxon>Trebouxiophyceae incertae sedis</taxon>
        <taxon>Elliptochloris clade</taxon>
        <taxon>Elliptochloris</taxon>
    </lineage>
</organism>
<evidence type="ECO:0000313" key="5">
    <source>
        <dbReference type="Proteomes" id="UP001445335"/>
    </source>
</evidence>
<dbReference type="InterPro" id="IPR036322">
    <property type="entry name" value="WD40_repeat_dom_sf"/>
</dbReference>
<dbReference type="SMART" id="SM00320">
    <property type="entry name" value="WD40"/>
    <property type="match status" value="7"/>
</dbReference>
<dbReference type="PRINTS" id="PR00320">
    <property type="entry name" value="GPROTEINBRPT"/>
</dbReference>
<dbReference type="InterPro" id="IPR020472">
    <property type="entry name" value="WD40_PAC1"/>
</dbReference>
<evidence type="ECO:0000256" key="1">
    <source>
        <dbReference type="ARBA" id="ARBA00022574"/>
    </source>
</evidence>
<feature type="repeat" description="WD" evidence="3">
    <location>
        <begin position="361"/>
        <end position="403"/>
    </location>
</feature>
<keyword evidence="5" id="KW-1185">Reference proteome</keyword>
<feature type="repeat" description="WD" evidence="3">
    <location>
        <begin position="404"/>
        <end position="445"/>
    </location>
</feature>
<dbReference type="PROSITE" id="PS00678">
    <property type="entry name" value="WD_REPEATS_1"/>
    <property type="match status" value="1"/>
</dbReference>
<evidence type="ECO:0000256" key="3">
    <source>
        <dbReference type="PROSITE-ProRule" id="PRU00221"/>
    </source>
</evidence>
<dbReference type="PANTHER" id="PTHR14604:SF3">
    <property type="entry name" value="SPERM-ASSOCIATED ANTIGEN 16 PROTEIN"/>
    <property type="match status" value="1"/>
</dbReference>
<dbReference type="Proteomes" id="UP001445335">
    <property type="component" value="Unassembled WGS sequence"/>
</dbReference>
<dbReference type="PROSITE" id="PS50082">
    <property type="entry name" value="WD_REPEATS_2"/>
    <property type="match status" value="4"/>
</dbReference>
<accession>A0AAW1SIQ0</accession>
<proteinExistence type="predicted"/>
<dbReference type="AlphaFoldDB" id="A0AAW1SIQ0"/>
<dbReference type="PANTHER" id="PTHR14604">
    <property type="entry name" value="WD40 REPEAT PF20"/>
    <property type="match status" value="1"/>
</dbReference>
<feature type="repeat" description="WD" evidence="3">
    <location>
        <begin position="319"/>
        <end position="360"/>
    </location>
</feature>
<feature type="repeat" description="WD" evidence="3">
    <location>
        <begin position="271"/>
        <end position="312"/>
    </location>
</feature>
<dbReference type="Pfam" id="PF00400">
    <property type="entry name" value="WD40"/>
    <property type="match status" value="5"/>
</dbReference>
<gene>
    <name evidence="4" type="ORF">WJX81_002170</name>
</gene>
<reference evidence="4 5" key="1">
    <citation type="journal article" date="2024" name="Nat. Commun.">
        <title>Phylogenomics reveals the evolutionary origins of lichenization in chlorophyte algae.</title>
        <authorList>
            <person name="Puginier C."/>
            <person name="Libourel C."/>
            <person name="Otte J."/>
            <person name="Skaloud P."/>
            <person name="Haon M."/>
            <person name="Grisel S."/>
            <person name="Petersen M."/>
            <person name="Berrin J.G."/>
            <person name="Delaux P.M."/>
            <person name="Dal Grande F."/>
            <person name="Keller J."/>
        </authorList>
    </citation>
    <scope>NUCLEOTIDE SEQUENCE [LARGE SCALE GENOMIC DNA]</scope>
    <source>
        <strain evidence="4 5">SAG 245.80</strain>
    </source>
</reference>
<dbReference type="EMBL" id="JALJOU010000001">
    <property type="protein sequence ID" value="KAK9846354.1"/>
    <property type="molecule type" value="Genomic_DNA"/>
</dbReference>
<evidence type="ECO:0000313" key="4">
    <source>
        <dbReference type="EMBL" id="KAK9846354.1"/>
    </source>
</evidence>
<dbReference type="InterPro" id="IPR001680">
    <property type="entry name" value="WD40_rpt"/>
</dbReference>
<comment type="caution">
    <text evidence="4">The sequence shown here is derived from an EMBL/GenBank/DDBJ whole genome shotgun (WGS) entry which is preliminary data.</text>
</comment>
<keyword evidence="1 3" id="KW-0853">WD repeat</keyword>
<dbReference type="InterPro" id="IPR019775">
    <property type="entry name" value="WD40_repeat_CS"/>
</dbReference>
<sequence length="518" mass="52940">MVDKSAPATDASSTAQAAPAVTTFVEVEVPFSDAEEDAAGPLTSLDVAQRRLRALSASPADAGSAVAGAADAPASATTEEAMRYLLQRLGLPRVLQAFVAEWAELKAAVQLPSQEKAQLTVSLARLRKHYSLYEPTIAELRRKYEAAVRERALLVLQRDRLAAAVIEQAQPLQEPGAAASEAPSELGSTDEACMLPPLPEGKLSCEARQDSSAAAAAVDLRGLALVGAFAAHAVPASCLALHPCLAMVVTGSDDCTWRMFHLPTGEAVMSGEGHTGWLAAVAFHPQAELLASGAGDAAVKLWSFRRRRCVATLYGAAQASGHGAGVRGVAFHAAGEFLASASLDAAARIWDAAGGACRQTLRGHADAVHDVAWQPGGGGVLMTASADRTAALWDARSGQRCLSLRGHSAALASAAFGPQGTQAATADAEGCVKVWELRTGAERVSISAAPAAAGRACFDASGQVLVVASSGGQLLCCTAANGTALAVLPGHEGGARAALCCAQGLVSTGADGFVRLWA</sequence>
<dbReference type="PROSITE" id="PS50294">
    <property type="entry name" value="WD_REPEATS_REGION"/>
    <property type="match status" value="4"/>
</dbReference>
<protein>
    <submittedName>
        <fullName evidence="4">Uncharacterized protein</fullName>
    </submittedName>
</protein>
<dbReference type="InterPro" id="IPR050995">
    <property type="entry name" value="WD-F-box_domain-protein"/>
</dbReference>
<name>A0AAW1SIQ0_9CHLO</name>
<dbReference type="SUPFAM" id="SSF50978">
    <property type="entry name" value="WD40 repeat-like"/>
    <property type="match status" value="1"/>
</dbReference>
<dbReference type="CDD" id="cd00200">
    <property type="entry name" value="WD40"/>
    <property type="match status" value="1"/>
</dbReference>
<dbReference type="InterPro" id="IPR015943">
    <property type="entry name" value="WD40/YVTN_repeat-like_dom_sf"/>
</dbReference>
<keyword evidence="2" id="KW-0677">Repeat</keyword>
<evidence type="ECO:0000256" key="2">
    <source>
        <dbReference type="ARBA" id="ARBA00022737"/>
    </source>
</evidence>
<dbReference type="Gene3D" id="2.130.10.10">
    <property type="entry name" value="YVTN repeat-like/Quinoprotein amine dehydrogenase"/>
    <property type="match status" value="2"/>
</dbReference>